<proteinExistence type="predicted"/>
<protein>
    <submittedName>
        <fullName evidence="1">Uncharacterized protein</fullName>
    </submittedName>
</protein>
<dbReference type="Proteomes" id="UP001166304">
    <property type="component" value="Unassembled WGS sequence"/>
</dbReference>
<dbReference type="EMBL" id="JAHQXE010000010">
    <property type="protein sequence ID" value="MBV0903919.1"/>
    <property type="molecule type" value="Genomic_DNA"/>
</dbReference>
<accession>A0AA41G5C6</accession>
<dbReference type="AlphaFoldDB" id="A0AA41G5C6"/>
<name>A0AA41G5C6_9EURY</name>
<keyword evidence="2" id="KW-1185">Reference proteome</keyword>
<evidence type="ECO:0000313" key="2">
    <source>
        <dbReference type="Proteomes" id="UP001166304"/>
    </source>
</evidence>
<dbReference type="RefSeq" id="WP_217284975.1">
    <property type="nucleotide sequence ID" value="NZ_JAHQXE010000010.1"/>
</dbReference>
<comment type="caution">
    <text evidence="1">The sequence shown here is derived from an EMBL/GenBank/DDBJ whole genome shotgun (WGS) entry which is preliminary data.</text>
</comment>
<reference evidence="1" key="1">
    <citation type="submission" date="2021-06" db="EMBL/GenBank/DDBJ databases">
        <title>New haloarchaea isolates fom saline soil.</title>
        <authorList>
            <person name="Duran-Viseras A."/>
            <person name="Sanchez-Porro C.S."/>
            <person name="Ventosa A."/>
        </authorList>
    </citation>
    <scope>NUCLEOTIDE SEQUENCE</scope>
    <source>
        <strain evidence="1">JCM 18369</strain>
    </source>
</reference>
<organism evidence="1 2">
    <name type="scientific">Haloarcula salina</name>
    <dbReference type="NCBI Taxonomy" id="1429914"/>
    <lineage>
        <taxon>Archaea</taxon>
        <taxon>Methanobacteriati</taxon>
        <taxon>Methanobacteriota</taxon>
        <taxon>Stenosarchaea group</taxon>
        <taxon>Halobacteria</taxon>
        <taxon>Halobacteriales</taxon>
        <taxon>Haloarculaceae</taxon>
        <taxon>Haloarcula</taxon>
    </lineage>
</organism>
<evidence type="ECO:0000313" key="1">
    <source>
        <dbReference type="EMBL" id="MBV0903919.1"/>
    </source>
</evidence>
<gene>
    <name evidence="1" type="ORF">KTS37_19210</name>
</gene>
<sequence>MPGATTLSRYQPWYEAGNKKPIPASAMAQATVVTGTEITVFAKQVAQDEILMHGHGSHLRDIAEAFVGLDLVASGNGSGTAGDDIQGDVVLAITNSDQTRVLADVELDSLDQLRDSLSESRTDRIVEELMTPYAKPGRHLEVRIRAESGSDGVEIDPSASSGQLYYTQIDA</sequence>